<evidence type="ECO:0000313" key="2">
    <source>
        <dbReference type="WBParaSite" id="JU765_v2.g3186.t1"/>
    </source>
</evidence>
<reference evidence="2" key="1">
    <citation type="submission" date="2022-11" db="UniProtKB">
        <authorList>
            <consortium name="WormBaseParasite"/>
        </authorList>
    </citation>
    <scope>IDENTIFICATION</scope>
</reference>
<sequence length="190" mass="21702">MSGHTGNPIFGSEEKKEQEKKEDKPKSEKKEAEKKDKPASKKEGEKKEEAKKEEEKKDGEKKESKKRAPKKEESKKEAPKKEESKTNPTMATAIWLQRAVTGLINWADTILVMCNGPRDPVQMERIRARFNTVVQTFTTQEQEIITLRRNAEDKDRRIAELEVEVEQLRADRIAMAAGTAGVLNRIDLVN</sequence>
<name>A0AC34R432_9BILA</name>
<protein>
    <submittedName>
        <fullName evidence="2">Uncharacterized protein</fullName>
    </submittedName>
</protein>
<dbReference type="Proteomes" id="UP000887576">
    <property type="component" value="Unplaced"/>
</dbReference>
<proteinExistence type="predicted"/>
<evidence type="ECO:0000313" key="1">
    <source>
        <dbReference type="Proteomes" id="UP000887576"/>
    </source>
</evidence>
<accession>A0AC34R432</accession>
<dbReference type="WBParaSite" id="JU765_v2.g3186.t1">
    <property type="protein sequence ID" value="JU765_v2.g3186.t1"/>
    <property type="gene ID" value="JU765_v2.g3186"/>
</dbReference>
<organism evidence="1 2">
    <name type="scientific">Panagrolaimus sp. JU765</name>
    <dbReference type="NCBI Taxonomy" id="591449"/>
    <lineage>
        <taxon>Eukaryota</taxon>
        <taxon>Metazoa</taxon>
        <taxon>Ecdysozoa</taxon>
        <taxon>Nematoda</taxon>
        <taxon>Chromadorea</taxon>
        <taxon>Rhabditida</taxon>
        <taxon>Tylenchina</taxon>
        <taxon>Panagrolaimomorpha</taxon>
        <taxon>Panagrolaimoidea</taxon>
        <taxon>Panagrolaimidae</taxon>
        <taxon>Panagrolaimus</taxon>
    </lineage>
</organism>